<dbReference type="Pfam" id="PF19086">
    <property type="entry name" value="Terpene_syn_C_2"/>
    <property type="match status" value="1"/>
</dbReference>
<dbReference type="EC" id="4.2.3.-" evidence="4"/>
<keyword evidence="4" id="KW-0479">Metal-binding</keyword>
<dbReference type="InterPro" id="IPR008949">
    <property type="entry name" value="Isoprenoid_synthase_dom_sf"/>
</dbReference>
<comment type="cofactor">
    <cofactor evidence="1 4">
        <name>Mg(2+)</name>
        <dbReference type="ChEBI" id="CHEBI:18420"/>
    </cofactor>
</comment>
<dbReference type="Gene3D" id="1.10.600.10">
    <property type="entry name" value="Farnesyl Diphosphate Synthase"/>
    <property type="match status" value="1"/>
</dbReference>
<dbReference type="PANTHER" id="PTHR35201:SF4">
    <property type="entry name" value="BETA-PINACENE SYNTHASE-RELATED"/>
    <property type="match status" value="1"/>
</dbReference>
<keyword evidence="3 4" id="KW-0460">Magnesium</keyword>
<dbReference type="AlphaFoldDB" id="A0A1W2TWV9"/>
<organism evidence="5">
    <name type="scientific">Rosellinia necatrix</name>
    <name type="common">White root-rot fungus</name>
    <dbReference type="NCBI Taxonomy" id="77044"/>
    <lineage>
        <taxon>Eukaryota</taxon>
        <taxon>Fungi</taxon>
        <taxon>Dikarya</taxon>
        <taxon>Ascomycota</taxon>
        <taxon>Pezizomycotina</taxon>
        <taxon>Sordariomycetes</taxon>
        <taxon>Xylariomycetidae</taxon>
        <taxon>Xylariales</taxon>
        <taxon>Xylariaceae</taxon>
        <taxon>Rosellinia</taxon>
    </lineage>
</organism>
<keyword evidence="6" id="KW-1185">Reference proteome</keyword>
<dbReference type="STRING" id="77044.A0A1W2TWV9"/>
<dbReference type="Proteomes" id="UP000054516">
    <property type="component" value="Unassembled WGS sequence"/>
</dbReference>
<reference evidence="5" key="1">
    <citation type="submission" date="2016-03" db="EMBL/GenBank/DDBJ databases">
        <title>Draft genome sequence of Rosellinia necatrix.</title>
        <authorList>
            <person name="Kanematsu S."/>
        </authorList>
    </citation>
    <scope>NUCLEOTIDE SEQUENCE [LARGE SCALE GENOMIC DNA]</scope>
    <source>
        <strain evidence="5">W97</strain>
    </source>
</reference>
<keyword evidence="4" id="KW-0456">Lyase</keyword>
<evidence type="ECO:0000313" key="6">
    <source>
        <dbReference type="Proteomes" id="UP000054516"/>
    </source>
</evidence>
<evidence type="ECO:0000256" key="4">
    <source>
        <dbReference type="RuleBase" id="RU366034"/>
    </source>
</evidence>
<proteinExistence type="inferred from homology"/>
<evidence type="ECO:0000256" key="1">
    <source>
        <dbReference type="ARBA" id="ARBA00001946"/>
    </source>
</evidence>
<accession>A0A1W2TWV9</accession>
<dbReference type="GO" id="GO:0008299">
    <property type="term" value="P:isoprenoid biosynthetic process"/>
    <property type="evidence" value="ECO:0007669"/>
    <property type="project" value="UniProtKB-ARBA"/>
</dbReference>
<evidence type="ECO:0000256" key="3">
    <source>
        <dbReference type="ARBA" id="ARBA00022842"/>
    </source>
</evidence>
<dbReference type="GO" id="GO:0046872">
    <property type="term" value="F:metal ion binding"/>
    <property type="evidence" value="ECO:0007669"/>
    <property type="project" value="UniProtKB-KW"/>
</dbReference>
<sequence>MCEEEQTVQMTKELPTIEQYIHRRMGSSAVEVCLAIQEYCLGITIPSEVMRCEAMSAIWHETNIIISTMNDMMSIKKEVDNSQIDSLIPLLFIQVGSVQKAIDRAAEMTTSAVQRFERAERDIKIRYGADPVLLSNLTRFIDGCKYACTGNMNWSLTSGRYKLGVKHLNESITLVL</sequence>
<dbReference type="OrthoDB" id="2861623at2759"/>
<comment type="similarity">
    <text evidence="2 4">Belongs to the terpene synthase family.</text>
</comment>
<dbReference type="EMBL" id="DF977554">
    <property type="protein sequence ID" value="GAP93173.2"/>
    <property type="molecule type" value="Genomic_DNA"/>
</dbReference>
<dbReference type="GO" id="GO:0010333">
    <property type="term" value="F:terpene synthase activity"/>
    <property type="evidence" value="ECO:0007669"/>
    <property type="project" value="InterPro"/>
</dbReference>
<dbReference type="PANTHER" id="PTHR35201">
    <property type="entry name" value="TERPENE SYNTHASE"/>
    <property type="match status" value="1"/>
</dbReference>
<evidence type="ECO:0000313" key="5">
    <source>
        <dbReference type="EMBL" id="GAP93173.2"/>
    </source>
</evidence>
<dbReference type="InterPro" id="IPR034686">
    <property type="entry name" value="Terpene_cyclase-like_2"/>
</dbReference>
<evidence type="ECO:0000256" key="2">
    <source>
        <dbReference type="ARBA" id="ARBA00006333"/>
    </source>
</evidence>
<gene>
    <name evidence="5" type="ORF">SAMD00023353_10900070</name>
</gene>
<protein>
    <recommendedName>
        <fullName evidence="4">Terpene synthase</fullName>
        <ecNumber evidence="4">4.2.3.-</ecNumber>
    </recommendedName>
</protein>
<dbReference type="SUPFAM" id="SSF48576">
    <property type="entry name" value="Terpenoid synthases"/>
    <property type="match status" value="1"/>
</dbReference>
<name>A0A1W2TWV9_ROSNE</name>